<dbReference type="CDD" id="cd00067">
    <property type="entry name" value="GAL4"/>
    <property type="match status" value="1"/>
</dbReference>
<proteinExistence type="predicted"/>
<dbReference type="PROSITE" id="PS50048">
    <property type="entry name" value="ZN2_CY6_FUNGAL_2"/>
    <property type="match status" value="1"/>
</dbReference>
<dbReference type="eggNOG" id="ENOG502SUCM">
    <property type="taxonomic scope" value="Eukaryota"/>
</dbReference>
<sequence>MSASSKHRQPRLRASCDGCFLAKVKCSKARPICSRCLACGIECRYSPSSRAGKPKSDASSHLGHNHSNSHHHNTSPVADMAAMAAAAGFSSMTDEKGMVYTTTMPGMGWHNTTGMDGHATTSSRHHSIASELAMLSTDDNNAVMTSGGDVYDTSMPWTPPADMSMAQFTDSSLNGVPMVSHAGYSMHASASAGMPWMDPSAIDVFPYGNNGHGQTLAHNQHQMPTPASSISSANNYFPSPSTTPILRQSPTSGHKSVPLSSPSASSHHGSNSSSYQGCFQGACACFASCLHSLQALHNASTPATPPFDVVLALNRSAVDGCSAMLSCSRCMSRSGTHTAAMLLATVIGKVTSFYKNASQSYFTGDSATASSLDSIVGGLDYSGPSAVAAADSSSRQASISSPPAPSSMLTGLGVSLGAYHLQGEEGRWFELEILNRELKKLEDVYSRFREVCGELSEDVEVSKAMIGYLGNNLGSTLNMVSHSKGDMRYI</sequence>
<keyword evidence="9" id="KW-1185">Reference proteome</keyword>
<evidence type="ECO:0000259" key="7">
    <source>
        <dbReference type="PROSITE" id="PS50048"/>
    </source>
</evidence>
<dbReference type="OrthoDB" id="5069333at2759"/>
<feature type="region of interest" description="Disordered" evidence="6">
    <location>
        <begin position="47"/>
        <end position="74"/>
    </location>
</feature>
<evidence type="ECO:0000256" key="5">
    <source>
        <dbReference type="ARBA" id="ARBA00023242"/>
    </source>
</evidence>
<feature type="compositionally biased region" description="Low complexity" evidence="6">
    <location>
        <begin position="256"/>
        <end position="268"/>
    </location>
</feature>
<dbReference type="OMA" id="MSRSGTH"/>
<feature type="domain" description="Zn(2)-C6 fungal-type" evidence="7">
    <location>
        <begin position="15"/>
        <end position="45"/>
    </location>
</feature>
<dbReference type="Pfam" id="PF08493">
    <property type="entry name" value="AflR"/>
    <property type="match status" value="1"/>
</dbReference>
<evidence type="ECO:0000256" key="3">
    <source>
        <dbReference type="ARBA" id="ARBA00023125"/>
    </source>
</evidence>
<keyword evidence="5" id="KW-0539">Nucleus</keyword>
<feature type="region of interest" description="Disordered" evidence="6">
    <location>
        <begin position="213"/>
        <end position="268"/>
    </location>
</feature>
<evidence type="ECO:0000313" key="9">
    <source>
        <dbReference type="Proteomes" id="UP000016923"/>
    </source>
</evidence>
<dbReference type="GO" id="GO:0008270">
    <property type="term" value="F:zinc ion binding"/>
    <property type="evidence" value="ECO:0007669"/>
    <property type="project" value="InterPro"/>
</dbReference>
<keyword evidence="3" id="KW-0238">DNA-binding</keyword>
<dbReference type="EMBL" id="KE148146">
    <property type="protein sequence ID" value="EPE10653.1"/>
    <property type="molecule type" value="Genomic_DNA"/>
</dbReference>
<dbReference type="InterPro" id="IPR013700">
    <property type="entry name" value="AflR"/>
</dbReference>
<dbReference type="InterPro" id="IPR036864">
    <property type="entry name" value="Zn2-C6_fun-type_DNA-bd_sf"/>
</dbReference>
<accession>S3CVB3</accession>
<dbReference type="PRINTS" id="PR00755">
    <property type="entry name" value="AFLATOXINBRP"/>
</dbReference>
<keyword evidence="4" id="KW-0804">Transcription</keyword>
<dbReference type="InterPro" id="IPR050675">
    <property type="entry name" value="OAF3"/>
</dbReference>
<feature type="compositionally biased region" description="Polar residues" evidence="6">
    <location>
        <begin position="213"/>
        <end position="254"/>
    </location>
</feature>
<dbReference type="HOGENOM" id="CLU_035265_0_0_1"/>
<dbReference type="Pfam" id="PF00172">
    <property type="entry name" value="Zn_clus"/>
    <property type="match status" value="1"/>
</dbReference>
<dbReference type="SMART" id="SM00066">
    <property type="entry name" value="GAL4"/>
    <property type="match status" value="1"/>
</dbReference>
<evidence type="ECO:0000313" key="8">
    <source>
        <dbReference type="EMBL" id="EPE10653.1"/>
    </source>
</evidence>
<dbReference type="GO" id="GO:0003677">
    <property type="term" value="F:DNA binding"/>
    <property type="evidence" value="ECO:0007669"/>
    <property type="project" value="UniProtKB-KW"/>
</dbReference>
<evidence type="ECO:0000256" key="6">
    <source>
        <dbReference type="SAM" id="MobiDB-lite"/>
    </source>
</evidence>
<keyword evidence="1" id="KW-0479">Metal-binding</keyword>
<protein>
    <submittedName>
        <fullName evidence="8">Transcription factor</fullName>
    </submittedName>
</protein>
<feature type="compositionally biased region" description="Basic residues" evidence="6">
    <location>
        <begin position="63"/>
        <end position="73"/>
    </location>
</feature>
<dbReference type="VEuPathDB" id="FungiDB:F503_05748"/>
<gene>
    <name evidence="8" type="ORF">F503_05748</name>
</gene>
<dbReference type="Gene3D" id="4.10.240.10">
    <property type="entry name" value="Zn(2)-C6 fungal-type DNA-binding domain"/>
    <property type="match status" value="1"/>
</dbReference>
<dbReference type="Proteomes" id="UP000016923">
    <property type="component" value="Unassembled WGS sequence"/>
</dbReference>
<reference evidence="8 9" key="1">
    <citation type="journal article" date="2013" name="BMC Genomics">
        <title>The genome and transcriptome of the pine saprophyte Ophiostoma piceae, and a comparison with the bark beetle-associated pine pathogen Grosmannia clavigera.</title>
        <authorList>
            <person name="Haridas S."/>
            <person name="Wang Y."/>
            <person name="Lim L."/>
            <person name="Massoumi Alamouti S."/>
            <person name="Jackman S."/>
            <person name="Docking R."/>
            <person name="Robertson G."/>
            <person name="Birol I."/>
            <person name="Bohlmann J."/>
            <person name="Breuil C."/>
        </authorList>
    </citation>
    <scope>NUCLEOTIDE SEQUENCE [LARGE SCALE GENOMIC DNA]</scope>
    <source>
        <strain evidence="8 9">UAMH 11346</strain>
    </source>
</reference>
<dbReference type="GO" id="GO:0000981">
    <property type="term" value="F:DNA-binding transcription factor activity, RNA polymerase II-specific"/>
    <property type="evidence" value="ECO:0007669"/>
    <property type="project" value="InterPro"/>
</dbReference>
<dbReference type="SUPFAM" id="SSF57701">
    <property type="entry name" value="Zn2/Cys6 DNA-binding domain"/>
    <property type="match status" value="1"/>
</dbReference>
<organism evidence="8 9">
    <name type="scientific">Ophiostoma piceae (strain UAMH 11346)</name>
    <name type="common">Sap stain fungus</name>
    <dbReference type="NCBI Taxonomy" id="1262450"/>
    <lineage>
        <taxon>Eukaryota</taxon>
        <taxon>Fungi</taxon>
        <taxon>Dikarya</taxon>
        <taxon>Ascomycota</taxon>
        <taxon>Pezizomycotina</taxon>
        <taxon>Sordariomycetes</taxon>
        <taxon>Sordariomycetidae</taxon>
        <taxon>Ophiostomatales</taxon>
        <taxon>Ophiostomataceae</taxon>
        <taxon>Ophiostoma</taxon>
    </lineage>
</organism>
<dbReference type="GO" id="GO:0005634">
    <property type="term" value="C:nucleus"/>
    <property type="evidence" value="ECO:0007669"/>
    <property type="project" value="InterPro"/>
</dbReference>
<dbReference type="GO" id="GO:0045122">
    <property type="term" value="P:aflatoxin biosynthetic process"/>
    <property type="evidence" value="ECO:0007669"/>
    <property type="project" value="InterPro"/>
</dbReference>
<keyword evidence="2" id="KW-0805">Transcription regulation</keyword>
<dbReference type="PANTHER" id="PTHR31069">
    <property type="entry name" value="OLEATE-ACTIVATED TRANSCRIPTION FACTOR 1-RELATED"/>
    <property type="match status" value="1"/>
</dbReference>
<evidence type="ECO:0000256" key="4">
    <source>
        <dbReference type="ARBA" id="ARBA00023163"/>
    </source>
</evidence>
<dbReference type="AlphaFoldDB" id="S3CVB3"/>
<name>S3CVB3_OPHP1</name>
<evidence type="ECO:0000256" key="2">
    <source>
        <dbReference type="ARBA" id="ARBA00023015"/>
    </source>
</evidence>
<dbReference type="PANTHER" id="PTHR31069:SF31">
    <property type="entry name" value="MONODICTYPHENONE CLUSTER TRANSCRIPTION FACTOR-RELATED"/>
    <property type="match status" value="1"/>
</dbReference>
<evidence type="ECO:0000256" key="1">
    <source>
        <dbReference type="ARBA" id="ARBA00022723"/>
    </source>
</evidence>
<dbReference type="InterPro" id="IPR001138">
    <property type="entry name" value="Zn2Cys6_DnaBD"/>
</dbReference>